<name>A0A8H2PY54_9MICO</name>
<comment type="caution">
    <text evidence="6">The sequence shown here is derived from an EMBL/GenBank/DDBJ whole genome shotgun (WGS) entry which is preliminary data.</text>
</comment>
<dbReference type="InterPro" id="IPR009057">
    <property type="entry name" value="Homeodomain-like_sf"/>
</dbReference>
<protein>
    <submittedName>
        <fullName evidence="6">RpiR family transcriptional regulator</fullName>
    </submittedName>
</protein>
<dbReference type="Gene3D" id="3.40.50.10490">
    <property type="entry name" value="Glucose-6-phosphate isomerase like protein, domain 1"/>
    <property type="match status" value="1"/>
</dbReference>
<evidence type="ECO:0000256" key="2">
    <source>
        <dbReference type="ARBA" id="ARBA00023125"/>
    </source>
</evidence>
<dbReference type="SUPFAM" id="SSF53697">
    <property type="entry name" value="SIS domain"/>
    <property type="match status" value="1"/>
</dbReference>
<dbReference type="InterPro" id="IPR047640">
    <property type="entry name" value="RpiR-like"/>
</dbReference>
<evidence type="ECO:0000256" key="3">
    <source>
        <dbReference type="ARBA" id="ARBA00023163"/>
    </source>
</evidence>
<dbReference type="PROSITE" id="PS51464">
    <property type="entry name" value="SIS"/>
    <property type="match status" value="1"/>
</dbReference>
<feature type="domain" description="SIS" evidence="5">
    <location>
        <begin position="120"/>
        <end position="261"/>
    </location>
</feature>
<dbReference type="AlphaFoldDB" id="A0A8H2PY54"/>
<accession>A0A8H2PY54</accession>
<evidence type="ECO:0000259" key="5">
    <source>
        <dbReference type="PROSITE" id="PS51464"/>
    </source>
</evidence>
<dbReference type="SUPFAM" id="SSF46689">
    <property type="entry name" value="Homeodomain-like"/>
    <property type="match status" value="1"/>
</dbReference>
<feature type="domain" description="HTH rpiR-type" evidence="4">
    <location>
        <begin position="10"/>
        <end position="86"/>
    </location>
</feature>
<dbReference type="EMBL" id="VFRA01000001">
    <property type="protein sequence ID" value="TQO20890.1"/>
    <property type="molecule type" value="Genomic_DNA"/>
</dbReference>
<reference evidence="6 7" key="1">
    <citation type="submission" date="2019-06" db="EMBL/GenBank/DDBJ databases">
        <title>Sequencing the genomes of 1000 actinobacteria strains.</title>
        <authorList>
            <person name="Klenk H.-P."/>
        </authorList>
    </citation>
    <scope>NUCLEOTIDE SEQUENCE [LARGE SCALE GENOMIC DNA]</scope>
    <source>
        <strain evidence="6 7">DSM 21947</strain>
    </source>
</reference>
<keyword evidence="3" id="KW-0804">Transcription</keyword>
<dbReference type="InterPro" id="IPR000281">
    <property type="entry name" value="HTH_RpiR"/>
</dbReference>
<evidence type="ECO:0000256" key="1">
    <source>
        <dbReference type="ARBA" id="ARBA00023015"/>
    </source>
</evidence>
<evidence type="ECO:0000259" key="4">
    <source>
        <dbReference type="PROSITE" id="PS51071"/>
    </source>
</evidence>
<dbReference type="InterPro" id="IPR035472">
    <property type="entry name" value="RpiR-like_SIS"/>
</dbReference>
<dbReference type="OrthoDB" id="3770404at2"/>
<dbReference type="InterPro" id="IPR036388">
    <property type="entry name" value="WH-like_DNA-bd_sf"/>
</dbReference>
<keyword evidence="7" id="KW-1185">Reference proteome</keyword>
<organism evidence="6 7">
    <name type="scientific">Rhodoglobus vestalii</name>
    <dbReference type="NCBI Taxonomy" id="193384"/>
    <lineage>
        <taxon>Bacteria</taxon>
        <taxon>Bacillati</taxon>
        <taxon>Actinomycetota</taxon>
        <taxon>Actinomycetes</taxon>
        <taxon>Micrococcales</taxon>
        <taxon>Microbacteriaceae</taxon>
        <taxon>Rhodoglobus</taxon>
    </lineage>
</organism>
<dbReference type="GO" id="GO:0003700">
    <property type="term" value="F:DNA-binding transcription factor activity"/>
    <property type="evidence" value="ECO:0007669"/>
    <property type="project" value="InterPro"/>
</dbReference>
<keyword evidence="2" id="KW-0238">DNA-binding</keyword>
<dbReference type="GO" id="GO:0003677">
    <property type="term" value="F:DNA binding"/>
    <property type="evidence" value="ECO:0007669"/>
    <property type="project" value="UniProtKB-KW"/>
</dbReference>
<evidence type="ECO:0000313" key="6">
    <source>
        <dbReference type="EMBL" id="TQO20890.1"/>
    </source>
</evidence>
<gene>
    <name evidence="6" type="ORF">FB472_2546</name>
</gene>
<dbReference type="Pfam" id="PF01418">
    <property type="entry name" value="HTH_6"/>
    <property type="match status" value="1"/>
</dbReference>
<sequence>MSSLDSGASTPLLTRLRSALPMLGPSEGRVVQALIDAPDNSVEWSTAELAAVAHTSPATVIRACQNLGFRGYQHLRLELARTPARPSVESRHMVSTIFAEAADAISVSQESLSTADFDRAATALSQAGRVLMVGTGFSSPPIQDAALRFLTAGRPVDAPLDVQAQQFAARLLKGGDVCLAVSYSGANANTLKACSAAKDGGGATVIAITSFARSPLTRLADVSLVTGPVTRNHDVDPHLSRISHGLVLHALQRAVFAQPGAESLMTSMRDVVADSLTDGFPGT</sequence>
<dbReference type="PROSITE" id="PS51071">
    <property type="entry name" value="HTH_RPIR"/>
    <property type="match status" value="1"/>
</dbReference>
<dbReference type="Gene3D" id="1.10.10.10">
    <property type="entry name" value="Winged helix-like DNA-binding domain superfamily/Winged helix DNA-binding domain"/>
    <property type="match status" value="1"/>
</dbReference>
<evidence type="ECO:0000313" key="7">
    <source>
        <dbReference type="Proteomes" id="UP000316560"/>
    </source>
</evidence>
<dbReference type="InterPro" id="IPR001347">
    <property type="entry name" value="SIS_dom"/>
</dbReference>
<proteinExistence type="predicted"/>
<dbReference type="PANTHER" id="PTHR30514">
    <property type="entry name" value="GLUCOKINASE"/>
    <property type="match status" value="1"/>
</dbReference>
<dbReference type="Pfam" id="PF01380">
    <property type="entry name" value="SIS"/>
    <property type="match status" value="1"/>
</dbReference>
<dbReference type="Proteomes" id="UP000316560">
    <property type="component" value="Unassembled WGS sequence"/>
</dbReference>
<dbReference type="PANTHER" id="PTHR30514:SF1">
    <property type="entry name" value="HTH-TYPE TRANSCRIPTIONAL REGULATOR HEXR-RELATED"/>
    <property type="match status" value="1"/>
</dbReference>
<keyword evidence="1" id="KW-0805">Transcription regulation</keyword>
<dbReference type="GO" id="GO:1901135">
    <property type="term" value="P:carbohydrate derivative metabolic process"/>
    <property type="evidence" value="ECO:0007669"/>
    <property type="project" value="InterPro"/>
</dbReference>
<dbReference type="InterPro" id="IPR046348">
    <property type="entry name" value="SIS_dom_sf"/>
</dbReference>
<dbReference type="CDD" id="cd05013">
    <property type="entry name" value="SIS_RpiR"/>
    <property type="match status" value="1"/>
</dbReference>
<dbReference type="RefSeq" id="WP_141991132.1">
    <property type="nucleotide sequence ID" value="NZ_VFRA01000001.1"/>
</dbReference>
<dbReference type="GO" id="GO:0097367">
    <property type="term" value="F:carbohydrate derivative binding"/>
    <property type="evidence" value="ECO:0007669"/>
    <property type="project" value="InterPro"/>
</dbReference>